<reference evidence="2" key="1">
    <citation type="submission" date="2020-05" db="EMBL/GenBank/DDBJ databases">
        <authorList>
            <person name="Chiriac C."/>
            <person name="Salcher M."/>
            <person name="Ghai R."/>
            <person name="Kavagutti S V."/>
        </authorList>
    </citation>
    <scope>NUCLEOTIDE SEQUENCE</scope>
</reference>
<dbReference type="Pfam" id="PF13799">
    <property type="entry name" value="DUF4183"/>
    <property type="match status" value="1"/>
</dbReference>
<gene>
    <name evidence="2" type="ORF">UFOVP372_49</name>
</gene>
<organism evidence="2">
    <name type="scientific">uncultured Caudovirales phage</name>
    <dbReference type="NCBI Taxonomy" id="2100421"/>
    <lineage>
        <taxon>Viruses</taxon>
        <taxon>Duplodnaviria</taxon>
        <taxon>Heunggongvirae</taxon>
        <taxon>Uroviricota</taxon>
        <taxon>Caudoviricetes</taxon>
        <taxon>Peduoviridae</taxon>
        <taxon>Maltschvirus</taxon>
        <taxon>Maltschvirus maltsch</taxon>
    </lineage>
</organism>
<feature type="domain" description="DUF4183" evidence="1">
    <location>
        <begin position="121"/>
        <end position="163"/>
    </location>
</feature>
<proteinExistence type="predicted"/>
<evidence type="ECO:0000313" key="2">
    <source>
        <dbReference type="EMBL" id="CAB5223032.1"/>
    </source>
</evidence>
<name>A0A6J7X217_9CAUD</name>
<accession>A0A6J7X217</accession>
<dbReference type="EMBL" id="LR798302">
    <property type="protein sequence ID" value="CAB5223032.1"/>
    <property type="molecule type" value="Genomic_DNA"/>
</dbReference>
<sequence length="168" mass="17408">MPAVSLSPVGGVAAQFFDNNGNVLSGGKLLTYAAGTTTPQATYTTFAGNVPRTNPIVLNAAGRVGEGGEIWVISGLSYKFVLTTSTDVLIATYDNLSGVAAGSATVENFTGTGAQVSFTLARAPGDENATNIYINGVYQQKNTYSVTGTTVLFSEAPPFNSSIEVLYF</sequence>
<protein>
    <recommendedName>
        <fullName evidence="1">DUF4183 domain-containing protein</fullName>
    </recommendedName>
</protein>
<dbReference type="InterPro" id="IPR025237">
    <property type="entry name" value="DUF4183"/>
</dbReference>
<evidence type="ECO:0000259" key="1">
    <source>
        <dbReference type="Pfam" id="PF13799"/>
    </source>
</evidence>